<evidence type="ECO:0000313" key="6">
    <source>
        <dbReference type="EMBL" id="KAJ1699370.1"/>
    </source>
</evidence>
<evidence type="ECO:0000256" key="2">
    <source>
        <dbReference type="ARBA" id="ARBA00022840"/>
    </source>
</evidence>
<dbReference type="InterPro" id="IPR001881">
    <property type="entry name" value="EGF-like_Ca-bd_dom"/>
</dbReference>
<dbReference type="Gene3D" id="2.10.25.10">
    <property type="entry name" value="Laminin"/>
    <property type="match status" value="1"/>
</dbReference>
<sequence>MSEHYSFFADSNWFHYNKSYLTRTEDLEVQLVLVWAIRNVGTCSYARRNLTDYACQSANHDCNNSQAGYLCSCSKEYQSNPYISGGCQGVNECDLKDEYPCFGNCKNTMGSFVCSCPRGTEGNATMKDGCRKKDIFTFTLKIIIGASIGALFVVLACFGSYLLIQKRRLVKTKQMFFEQNGGLLLQQQMSSFITTTFKIYSIEELEQATNKFSEECILNHMNVVNLLGCCFEVKVPVLVYEYISNGTLYHYIHDKQKTLIPMDVRLRIAESAKALAYMHSFASPPILNGDVKFATILLDDNLIAYVSDFGASKLVPSDVAEIATVVQGTIGYLDYEYITTCQLTDRSDVYSFAVILLELLTRKKELYLERPEEDRSLASSFCKAKKDGRFRELLDAQVRDELKPEVLEEIGNSVMQCLSKNREERPRMTEVAERLEMARRLQRNSGLRCARRN</sequence>
<gene>
    <name evidence="6" type="ORF">LUZ63_007882</name>
</gene>
<evidence type="ECO:0000256" key="1">
    <source>
        <dbReference type="ARBA" id="ARBA00022741"/>
    </source>
</evidence>
<dbReference type="OrthoDB" id="642521at2759"/>
<dbReference type="InterPro" id="IPR001245">
    <property type="entry name" value="Ser-Thr/Tyr_kinase_cat_dom"/>
</dbReference>
<dbReference type="GO" id="GO:0005886">
    <property type="term" value="C:plasma membrane"/>
    <property type="evidence" value="ECO:0007669"/>
    <property type="project" value="TreeGrafter"/>
</dbReference>
<dbReference type="GO" id="GO:0007166">
    <property type="term" value="P:cell surface receptor signaling pathway"/>
    <property type="evidence" value="ECO:0007669"/>
    <property type="project" value="InterPro"/>
</dbReference>
<accession>A0A9Q0CSI9</accession>
<proteinExistence type="predicted"/>
<evidence type="ECO:0000256" key="4">
    <source>
        <dbReference type="SAM" id="Phobius"/>
    </source>
</evidence>
<keyword evidence="7" id="KW-1185">Reference proteome</keyword>
<dbReference type="PANTHER" id="PTHR27005">
    <property type="entry name" value="WALL-ASSOCIATED RECEPTOR KINASE-LIKE 21"/>
    <property type="match status" value="1"/>
</dbReference>
<keyword evidence="1" id="KW-0547">Nucleotide-binding</keyword>
<dbReference type="FunFam" id="1.10.510.10:FF:000084">
    <property type="entry name" value="Wall-associated receptor kinase 2"/>
    <property type="match status" value="1"/>
</dbReference>
<dbReference type="GO" id="GO:0005524">
    <property type="term" value="F:ATP binding"/>
    <property type="evidence" value="ECO:0007669"/>
    <property type="project" value="UniProtKB-KW"/>
</dbReference>
<dbReference type="GO" id="GO:0004674">
    <property type="term" value="F:protein serine/threonine kinase activity"/>
    <property type="evidence" value="ECO:0007669"/>
    <property type="project" value="TreeGrafter"/>
</dbReference>
<dbReference type="PROSITE" id="PS50011">
    <property type="entry name" value="PROTEIN_KINASE_DOM"/>
    <property type="match status" value="1"/>
</dbReference>
<dbReference type="InterPro" id="IPR045274">
    <property type="entry name" value="WAK-like"/>
</dbReference>
<keyword evidence="4" id="KW-0472">Membrane</keyword>
<dbReference type="EMBL" id="JAMQYH010000002">
    <property type="protein sequence ID" value="KAJ1699370.1"/>
    <property type="molecule type" value="Genomic_DNA"/>
</dbReference>
<keyword evidence="4" id="KW-0812">Transmembrane</keyword>
<dbReference type="InterPro" id="IPR000719">
    <property type="entry name" value="Prot_kinase_dom"/>
</dbReference>
<keyword evidence="4" id="KW-1133">Transmembrane helix</keyword>
<dbReference type="Pfam" id="PF07714">
    <property type="entry name" value="PK_Tyr_Ser-Thr"/>
    <property type="match status" value="1"/>
</dbReference>
<dbReference type="PANTHER" id="PTHR27005:SF394">
    <property type="entry name" value="OS02G0808100 PROTEIN"/>
    <property type="match status" value="1"/>
</dbReference>
<dbReference type="InterPro" id="IPR009030">
    <property type="entry name" value="Growth_fac_rcpt_cys_sf"/>
</dbReference>
<dbReference type="SUPFAM" id="SSF56112">
    <property type="entry name" value="Protein kinase-like (PK-like)"/>
    <property type="match status" value="1"/>
</dbReference>
<comment type="caution">
    <text evidence="6">The sequence shown here is derived from an EMBL/GenBank/DDBJ whole genome shotgun (WGS) entry which is preliminary data.</text>
</comment>
<protein>
    <recommendedName>
        <fullName evidence="5">Protein kinase domain-containing protein</fullName>
    </recommendedName>
</protein>
<dbReference type="Gene3D" id="3.30.200.20">
    <property type="entry name" value="Phosphorylase Kinase, domain 1"/>
    <property type="match status" value="1"/>
</dbReference>
<dbReference type="SUPFAM" id="SSF57184">
    <property type="entry name" value="Growth factor receptor domain"/>
    <property type="match status" value="1"/>
</dbReference>
<dbReference type="GO" id="GO:0005509">
    <property type="term" value="F:calcium ion binding"/>
    <property type="evidence" value="ECO:0007669"/>
    <property type="project" value="InterPro"/>
</dbReference>
<evidence type="ECO:0000256" key="3">
    <source>
        <dbReference type="ARBA" id="ARBA00023157"/>
    </source>
</evidence>
<keyword evidence="3" id="KW-1015">Disulfide bond</keyword>
<dbReference type="FunFam" id="2.10.25.10:FF:000355">
    <property type="entry name" value="Wall-associated receptor kinase 3"/>
    <property type="match status" value="1"/>
</dbReference>
<keyword evidence="2" id="KW-0067">ATP-binding</keyword>
<dbReference type="Proteomes" id="UP001151287">
    <property type="component" value="Unassembled WGS sequence"/>
</dbReference>
<reference evidence="6" key="1">
    <citation type="journal article" date="2022" name="Cell">
        <title>Repeat-based holocentromeres influence genome architecture and karyotype evolution.</title>
        <authorList>
            <person name="Hofstatter P.G."/>
            <person name="Thangavel G."/>
            <person name="Lux T."/>
            <person name="Neumann P."/>
            <person name="Vondrak T."/>
            <person name="Novak P."/>
            <person name="Zhang M."/>
            <person name="Costa L."/>
            <person name="Castellani M."/>
            <person name="Scott A."/>
            <person name="Toegelov H."/>
            <person name="Fuchs J."/>
            <person name="Mata-Sucre Y."/>
            <person name="Dias Y."/>
            <person name="Vanzela A.L.L."/>
            <person name="Huettel B."/>
            <person name="Almeida C.C.S."/>
            <person name="Simkova H."/>
            <person name="Souza G."/>
            <person name="Pedrosa-Harand A."/>
            <person name="Macas J."/>
            <person name="Mayer K.F.X."/>
            <person name="Houben A."/>
            <person name="Marques A."/>
        </authorList>
    </citation>
    <scope>NUCLEOTIDE SEQUENCE</scope>
    <source>
        <strain evidence="6">RhyBre1mFocal</strain>
    </source>
</reference>
<dbReference type="AlphaFoldDB" id="A0A9Q0CSI9"/>
<evidence type="ECO:0000259" key="5">
    <source>
        <dbReference type="PROSITE" id="PS50011"/>
    </source>
</evidence>
<dbReference type="SMART" id="SM00179">
    <property type="entry name" value="EGF_CA"/>
    <property type="match status" value="2"/>
</dbReference>
<evidence type="ECO:0000313" key="7">
    <source>
        <dbReference type="Proteomes" id="UP001151287"/>
    </source>
</evidence>
<feature type="transmembrane region" description="Helical" evidence="4">
    <location>
        <begin position="142"/>
        <end position="164"/>
    </location>
</feature>
<organism evidence="6 7">
    <name type="scientific">Rhynchospora breviuscula</name>
    <dbReference type="NCBI Taxonomy" id="2022672"/>
    <lineage>
        <taxon>Eukaryota</taxon>
        <taxon>Viridiplantae</taxon>
        <taxon>Streptophyta</taxon>
        <taxon>Embryophyta</taxon>
        <taxon>Tracheophyta</taxon>
        <taxon>Spermatophyta</taxon>
        <taxon>Magnoliopsida</taxon>
        <taxon>Liliopsida</taxon>
        <taxon>Poales</taxon>
        <taxon>Cyperaceae</taxon>
        <taxon>Cyperoideae</taxon>
        <taxon>Rhynchosporeae</taxon>
        <taxon>Rhynchospora</taxon>
    </lineage>
</organism>
<dbReference type="InterPro" id="IPR011009">
    <property type="entry name" value="Kinase-like_dom_sf"/>
</dbReference>
<dbReference type="CDD" id="cd00054">
    <property type="entry name" value="EGF_CA"/>
    <property type="match status" value="1"/>
</dbReference>
<dbReference type="Gene3D" id="1.10.510.10">
    <property type="entry name" value="Transferase(Phosphotransferase) domain 1"/>
    <property type="match status" value="1"/>
</dbReference>
<name>A0A9Q0CSI9_9POAL</name>
<feature type="domain" description="Protein kinase" evidence="5">
    <location>
        <begin position="140"/>
        <end position="437"/>
    </location>
</feature>